<dbReference type="InterPro" id="IPR019734">
    <property type="entry name" value="TPR_rpt"/>
</dbReference>
<evidence type="ECO:0000256" key="1">
    <source>
        <dbReference type="SAM" id="SignalP"/>
    </source>
</evidence>
<dbReference type="Pfam" id="PF13424">
    <property type="entry name" value="TPR_12"/>
    <property type="match status" value="1"/>
</dbReference>
<gene>
    <name evidence="2" type="ORF">PP2015_837</name>
</gene>
<name>A0A0S2JZB9_9GAMM</name>
<keyword evidence="1" id="KW-0732">Signal</keyword>
<feature type="signal peptide" evidence="1">
    <location>
        <begin position="1"/>
        <end position="18"/>
    </location>
</feature>
<dbReference type="Proteomes" id="UP000061457">
    <property type="component" value="Chromosome I"/>
</dbReference>
<organism evidence="2 3">
    <name type="scientific">Pseudoalteromonas phenolica</name>
    <dbReference type="NCBI Taxonomy" id="161398"/>
    <lineage>
        <taxon>Bacteria</taxon>
        <taxon>Pseudomonadati</taxon>
        <taxon>Pseudomonadota</taxon>
        <taxon>Gammaproteobacteria</taxon>
        <taxon>Alteromonadales</taxon>
        <taxon>Pseudoalteromonadaceae</taxon>
        <taxon>Pseudoalteromonas</taxon>
    </lineage>
</organism>
<dbReference type="OrthoDB" id="9807498at2"/>
<keyword evidence="3" id="KW-1185">Reference proteome</keyword>
<reference evidence="2 3" key="1">
    <citation type="submission" date="2015-11" db="EMBL/GenBank/DDBJ databases">
        <authorList>
            <person name="Zhang Y."/>
            <person name="Guo Z."/>
        </authorList>
    </citation>
    <scope>NUCLEOTIDE SEQUENCE [LARGE SCALE GENOMIC DNA]</scope>
    <source>
        <strain evidence="2 3">KCTC 12086</strain>
    </source>
</reference>
<evidence type="ECO:0000313" key="3">
    <source>
        <dbReference type="Proteomes" id="UP000061457"/>
    </source>
</evidence>
<feature type="chain" id="PRO_5006600865" evidence="1">
    <location>
        <begin position="19"/>
        <end position="315"/>
    </location>
</feature>
<accession>A0A0S2JZB9</accession>
<dbReference type="PATRIC" id="fig|161398.10.peg.851"/>
<dbReference type="Gene3D" id="1.25.40.10">
    <property type="entry name" value="Tetratricopeptide repeat domain"/>
    <property type="match status" value="2"/>
</dbReference>
<dbReference type="AlphaFoldDB" id="A0A0S2JZB9"/>
<protein>
    <submittedName>
        <fullName evidence="2">Uncharacterized protein</fullName>
    </submittedName>
</protein>
<dbReference type="SMART" id="SM00028">
    <property type="entry name" value="TPR"/>
    <property type="match status" value="2"/>
</dbReference>
<evidence type="ECO:0000313" key="2">
    <source>
        <dbReference type="EMBL" id="ALO41356.1"/>
    </source>
</evidence>
<dbReference type="SUPFAM" id="SSF48452">
    <property type="entry name" value="TPR-like"/>
    <property type="match status" value="1"/>
</dbReference>
<dbReference type="InterPro" id="IPR011990">
    <property type="entry name" value="TPR-like_helical_dom_sf"/>
</dbReference>
<dbReference type="EMBL" id="CP013187">
    <property type="protein sequence ID" value="ALO41356.1"/>
    <property type="molecule type" value="Genomic_DNA"/>
</dbReference>
<dbReference type="KEGG" id="pphe:PP2015_837"/>
<proteinExistence type="predicted"/>
<sequence length="315" mass="37564">MIFLLLFFLLFSSISAYASEHFSDHETYCLENEELACLALLKKQTESVPLYSNTWFKLVSYKLDYYYDKREFKKLEKIITPLLEIEEAPDVFELQLSYYYSKTLAYFGKKEQAKYYAQLAISKLEKIYHIFEDPMRMVEIANMEYVFGDRQKAYQLLLLAENKFGKRGDPVFHLELHTNKGHIFFTWKNYERAARFYKQALHWIKDTEHDAKKVIAYSNLARTYQLMEKHKQALEHFRHTEELLLKQNNPRLLAVILIRTAEVYEKLNELDKLRQLMSRINLSDLSHGYHETYKRLDNLTTSKSKPSKANSLQLN</sequence>